<dbReference type="EMBL" id="PYGJ01000038">
    <property type="protein sequence ID" value="PSL12642.1"/>
    <property type="molecule type" value="Genomic_DNA"/>
</dbReference>
<dbReference type="Proteomes" id="UP000240418">
    <property type="component" value="Unassembled WGS sequence"/>
</dbReference>
<evidence type="ECO:0000256" key="1">
    <source>
        <dbReference type="SAM" id="MobiDB-lite"/>
    </source>
</evidence>
<dbReference type="AlphaFoldDB" id="A0A2P8ET68"/>
<feature type="non-terminal residue" evidence="2">
    <location>
        <position position="1"/>
    </location>
</feature>
<sequence>RAKTGEKDHLNLAEADRLEAGGSNPKNWKLDWMQPNL</sequence>
<protein>
    <submittedName>
        <fullName evidence="2">Uncharacterized protein</fullName>
    </submittedName>
</protein>
<keyword evidence="3" id="KW-1185">Reference proteome</keyword>
<comment type="caution">
    <text evidence="2">The sequence shown here is derived from an EMBL/GenBank/DDBJ whole genome shotgun (WGS) entry which is preliminary data.</text>
</comment>
<accession>A0A2P8ET68</accession>
<evidence type="ECO:0000313" key="2">
    <source>
        <dbReference type="EMBL" id="PSL12642.1"/>
    </source>
</evidence>
<organism evidence="2 3">
    <name type="scientific">Shimia abyssi</name>
    <dbReference type="NCBI Taxonomy" id="1662395"/>
    <lineage>
        <taxon>Bacteria</taxon>
        <taxon>Pseudomonadati</taxon>
        <taxon>Pseudomonadota</taxon>
        <taxon>Alphaproteobacteria</taxon>
        <taxon>Rhodobacterales</taxon>
        <taxon>Roseobacteraceae</taxon>
    </lineage>
</organism>
<name>A0A2P8ET68_9RHOB</name>
<proteinExistence type="predicted"/>
<feature type="compositionally biased region" description="Basic and acidic residues" evidence="1">
    <location>
        <begin position="1"/>
        <end position="19"/>
    </location>
</feature>
<feature type="region of interest" description="Disordered" evidence="1">
    <location>
        <begin position="1"/>
        <end position="37"/>
    </location>
</feature>
<gene>
    <name evidence="2" type="ORF">CLV88_1386</name>
</gene>
<evidence type="ECO:0000313" key="3">
    <source>
        <dbReference type="Proteomes" id="UP000240418"/>
    </source>
</evidence>
<reference evidence="2 3" key="1">
    <citation type="submission" date="2018-03" db="EMBL/GenBank/DDBJ databases">
        <title>Genomic Encyclopedia of Archaeal and Bacterial Type Strains, Phase II (KMG-II): from individual species to whole genera.</title>
        <authorList>
            <person name="Goeker M."/>
        </authorList>
    </citation>
    <scope>NUCLEOTIDE SEQUENCE [LARGE SCALE GENOMIC DNA]</scope>
    <source>
        <strain evidence="2 3">DSM 100673</strain>
    </source>
</reference>